<evidence type="ECO:0000256" key="7">
    <source>
        <dbReference type="ARBA" id="ARBA00022737"/>
    </source>
</evidence>
<dbReference type="OrthoDB" id="346907at2759"/>
<evidence type="ECO:0000256" key="9">
    <source>
        <dbReference type="ARBA" id="ARBA00022777"/>
    </source>
</evidence>
<dbReference type="InterPro" id="IPR000719">
    <property type="entry name" value="Prot_kinase_dom"/>
</dbReference>
<gene>
    <name evidence="18" type="ORF">JZ751_027193</name>
</gene>
<evidence type="ECO:0000256" key="15">
    <source>
        <dbReference type="PROSITE-ProRule" id="PRU10141"/>
    </source>
</evidence>
<dbReference type="PROSITE" id="PS00108">
    <property type="entry name" value="PROTEIN_KINASE_ST"/>
    <property type="match status" value="1"/>
</dbReference>
<dbReference type="FunFam" id="3.30.200.20:FF:000238">
    <property type="entry name" value="Putative serine/threonine-protein kinase ULK3"/>
    <property type="match status" value="1"/>
</dbReference>
<dbReference type="FunFam" id="1.10.510.10:FF:000241">
    <property type="entry name" value="Putative serine/threonine-protein kinase ULK3"/>
    <property type="match status" value="1"/>
</dbReference>
<dbReference type="Pfam" id="PF04212">
    <property type="entry name" value="MIT"/>
    <property type="match status" value="2"/>
</dbReference>
<comment type="catalytic activity">
    <reaction evidence="13">
        <text>L-threonyl-[protein] + ATP = O-phospho-L-threonyl-[protein] + ADP + H(+)</text>
        <dbReference type="Rhea" id="RHEA:46608"/>
        <dbReference type="Rhea" id="RHEA-COMP:11060"/>
        <dbReference type="Rhea" id="RHEA-COMP:11605"/>
        <dbReference type="ChEBI" id="CHEBI:15378"/>
        <dbReference type="ChEBI" id="CHEBI:30013"/>
        <dbReference type="ChEBI" id="CHEBI:30616"/>
        <dbReference type="ChEBI" id="CHEBI:61977"/>
        <dbReference type="ChEBI" id="CHEBI:456216"/>
        <dbReference type="EC" id="2.7.11.1"/>
    </reaction>
</comment>
<comment type="subcellular location">
    <subcellularLocation>
        <location evidence="1">Cytoplasm</location>
    </subcellularLocation>
</comment>
<evidence type="ECO:0000256" key="13">
    <source>
        <dbReference type="ARBA" id="ARBA00047899"/>
    </source>
</evidence>
<dbReference type="GO" id="GO:0005829">
    <property type="term" value="C:cytosol"/>
    <property type="evidence" value="ECO:0007669"/>
    <property type="project" value="TreeGrafter"/>
</dbReference>
<feature type="compositionally biased region" description="Polar residues" evidence="16">
    <location>
        <begin position="599"/>
        <end position="608"/>
    </location>
</feature>
<keyword evidence="9" id="KW-0418">Kinase</keyword>
<evidence type="ECO:0000256" key="3">
    <source>
        <dbReference type="ARBA" id="ARBA00021644"/>
    </source>
</evidence>
<protein>
    <recommendedName>
        <fullName evidence="3">Serine/threonine-protein kinase ULK3</fullName>
        <ecNumber evidence="2">2.7.11.1</ecNumber>
    </recommendedName>
    <alternativeName>
        <fullName evidence="12">Unc-51-like kinase 3</fullName>
    </alternativeName>
</protein>
<reference evidence="18" key="1">
    <citation type="thesis" date="2021" institute="BYU ScholarsArchive" country="Provo, UT, USA">
        <title>Applications of and Algorithms for Genome Assembly and Genomic Analyses with an Emphasis on Marine Teleosts.</title>
        <authorList>
            <person name="Pickett B.D."/>
        </authorList>
    </citation>
    <scope>NUCLEOTIDE SEQUENCE</scope>
    <source>
        <strain evidence="18">HI-2016</strain>
    </source>
</reference>
<dbReference type="InterPro" id="IPR011009">
    <property type="entry name" value="Kinase-like_dom_sf"/>
</dbReference>
<dbReference type="PANTHER" id="PTHR24348">
    <property type="entry name" value="SERINE/THREONINE-PROTEIN KINASE UNC-51-RELATED"/>
    <property type="match status" value="1"/>
</dbReference>
<evidence type="ECO:0000256" key="2">
    <source>
        <dbReference type="ARBA" id="ARBA00012513"/>
    </source>
</evidence>
<dbReference type="GO" id="GO:0042594">
    <property type="term" value="P:response to starvation"/>
    <property type="evidence" value="ECO:0007669"/>
    <property type="project" value="TreeGrafter"/>
</dbReference>
<comment type="catalytic activity">
    <reaction evidence="14">
        <text>L-seryl-[protein] + ATP = O-phospho-L-seryl-[protein] + ADP + H(+)</text>
        <dbReference type="Rhea" id="RHEA:17989"/>
        <dbReference type="Rhea" id="RHEA-COMP:9863"/>
        <dbReference type="Rhea" id="RHEA-COMP:11604"/>
        <dbReference type="ChEBI" id="CHEBI:15378"/>
        <dbReference type="ChEBI" id="CHEBI:29999"/>
        <dbReference type="ChEBI" id="CHEBI:30616"/>
        <dbReference type="ChEBI" id="CHEBI:83421"/>
        <dbReference type="ChEBI" id="CHEBI:456216"/>
        <dbReference type="EC" id="2.7.11.1"/>
    </reaction>
</comment>
<dbReference type="PANTHER" id="PTHR24348:SF65">
    <property type="entry name" value="SERINE_THREONINE-PROTEIN KINASE ULK3"/>
    <property type="match status" value="1"/>
</dbReference>
<evidence type="ECO:0000313" key="19">
    <source>
        <dbReference type="Proteomes" id="UP000824540"/>
    </source>
</evidence>
<dbReference type="SMART" id="SM00745">
    <property type="entry name" value="MIT"/>
    <property type="match status" value="2"/>
</dbReference>
<keyword evidence="5" id="KW-0723">Serine/threonine-protein kinase</keyword>
<evidence type="ECO:0000256" key="8">
    <source>
        <dbReference type="ARBA" id="ARBA00022741"/>
    </source>
</evidence>
<dbReference type="EC" id="2.7.11.1" evidence="2"/>
<dbReference type="FunFam" id="1.20.58.80:FF:000010">
    <property type="entry name" value="serine/threonine-protein kinase ULK3 isoform X1"/>
    <property type="match status" value="1"/>
</dbReference>
<name>A0A8T2NFF6_9TELE</name>
<evidence type="ECO:0000313" key="18">
    <source>
        <dbReference type="EMBL" id="KAG9338030.1"/>
    </source>
</evidence>
<dbReference type="GO" id="GO:0005524">
    <property type="term" value="F:ATP binding"/>
    <property type="evidence" value="ECO:0007669"/>
    <property type="project" value="UniProtKB-UniRule"/>
</dbReference>
<feature type="domain" description="Protein kinase" evidence="17">
    <location>
        <begin position="13"/>
        <end position="266"/>
    </location>
</feature>
<dbReference type="SUPFAM" id="SSF56112">
    <property type="entry name" value="Protein kinase-like (PK-like)"/>
    <property type="match status" value="1"/>
</dbReference>
<evidence type="ECO:0000256" key="11">
    <source>
        <dbReference type="ARBA" id="ARBA00023006"/>
    </source>
</evidence>
<dbReference type="Gene3D" id="3.30.200.20">
    <property type="entry name" value="Phosphorylase Kinase, domain 1"/>
    <property type="match status" value="1"/>
</dbReference>
<evidence type="ECO:0000256" key="5">
    <source>
        <dbReference type="ARBA" id="ARBA00022527"/>
    </source>
</evidence>
<keyword evidence="19" id="KW-1185">Reference proteome</keyword>
<dbReference type="PROSITE" id="PS00107">
    <property type="entry name" value="PROTEIN_KINASE_ATP"/>
    <property type="match status" value="1"/>
</dbReference>
<proteinExistence type="predicted"/>
<feature type="compositionally biased region" description="Polar residues" evidence="16">
    <location>
        <begin position="644"/>
        <end position="653"/>
    </location>
</feature>
<evidence type="ECO:0000256" key="14">
    <source>
        <dbReference type="ARBA" id="ARBA00048679"/>
    </source>
</evidence>
<keyword evidence="10 15" id="KW-0067">ATP-binding</keyword>
<dbReference type="FunFam" id="1.20.58.80:FF:000008">
    <property type="entry name" value="serine/threonine-protein kinase ULK3 isoform X1"/>
    <property type="match status" value="1"/>
</dbReference>
<dbReference type="SUPFAM" id="SSF116846">
    <property type="entry name" value="MIT domain"/>
    <property type="match status" value="2"/>
</dbReference>
<evidence type="ECO:0000256" key="16">
    <source>
        <dbReference type="SAM" id="MobiDB-lite"/>
    </source>
</evidence>
<evidence type="ECO:0000256" key="6">
    <source>
        <dbReference type="ARBA" id="ARBA00022679"/>
    </source>
</evidence>
<evidence type="ECO:0000256" key="10">
    <source>
        <dbReference type="ARBA" id="ARBA00022840"/>
    </source>
</evidence>
<sequence>MASSFAPPKLADFILTEKLGSGTYATVYKAYRKGDSREVVAVKVVEKKSLNKASMENLLTEIEILKTVRHPHIVQLKDFQWDSENIYLILEWCSGGDLSRFIRSRRLLPERVARRFLQQIACALQFLHDHNISHLDLKPSNILLSGSVLKLADFGFAQYMSPWDEQSVLRGSPLYMAPEMVCRRQYDSRVDLWSVGVILYEALFGRPPFASRSYAELEEKIRSDRPIELPPGSRVSRDCRDLLLRLLDRDPDTRITFAEFFTHPFVDLEHMPSAESLGKAKELVLKAVQKDQEGDRAAALSLYCSSLEHFVPAIHYETDRQRKEALRQKVNQYVSRAEELKALVASDNKISFEEARSSRDILREMARDQPRLLAALEVAAAAMAKEESGMEDQDALDLYQQSLGELLLALAAEPQGRRRELLHSEIKRLMTRAEYLKEHLKSGHSKNTIAVGPLSKAPNPTLLPGGIGPWLAQSTMKEAQTDVSMDREPLSESVRSSEYLSNPGSGLDSGFGADRPWRAVVLPGHRRASIHPSPRAPISPTSHSSPAAFSEMWAQTSRTVLSTRSALLQNHKRSRNQARELSLLVLPRPTVWTQPAEFSPSTENSASPSKHFRTGESHTQTPTHPLTHPSTHSPIHPPTHPSTCPLTHPSTHSPIHPLTHSLTDSLTLQPYRTVLLKAYALALQQCEAS</sequence>
<keyword evidence="4" id="KW-0963">Cytoplasm</keyword>
<dbReference type="EMBL" id="JAFBMS010000075">
    <property type="protein sequence ID" value="KAG9338030.1"/>
    <property type="molecule type" value="Genomic_DNA"/>
</dbReference>
<feature type="compositionally biased region" description="Polar residues" evidence="16">
    <location>
        <begin position="493"/>
        <end position="504"/>
    </location>
</feature>
<dbReference type="AlphaFoldDB" id="A0A8T2NFF6"/>
<feature type="region of interest" description="Disordered" evidence="16">
    <location>
        <begin position="594"/>
        <end position="658"/>
    </location>
</feature>
<dbReference type="InterPro" id="IPR008271">
    <property type="entry name" value="Ser/Thr_kinase_AS"/>
</dbReference>
<dbReference type="PROSITE" id="PS50011">
    <property type="entry name" value="PROTEIN_KINASE_DOM"/>
    <property type="match status" value="1"/>
</dbReference>
<dbReference type="GO" id="GO:0010506">
    <property type="term" value="P:regulation of autophagy"/>
    <property type="evidence" value="ECO:0007669"/>
    <property type="project" value="InterPro"/>
</dbReference>
<dbReference type="SMART" id="SM00220">
    <property type="entry name" value="S_TKc"/>
    <property type="match status" value="1"/>
</dbReference>
<dbReference type="Gene3D" id="1.10.510.10">
    <property type="entry name" value="Transferase(Phosphotransferase) domain 1"/>
    <property type="match status" value="1"/>
</dbReference>
<organism evidence="18 19">
    <name type="scientific">Albula glossodonta</name>
    <name type="common">roundjaw bonefish</name>
    <dbReference type="NCBI Taxonomy" id="121402"/>
    <lineage>
        <taxon>Eukaryota</taxon>
        <taxon>Metazoa</taxon>
        <taxon>Chordata</taxon>
        <taxon>Craniata</taxon>
        <taxon>Vertebrata</taxon>
        <taxon>Euteleostomi</taxon>
        <taxon>Actinopterygii</taxon>
        <taxon>Neopterygii</taxon>
        <taxon>Teleostei</taxon>
        <taxon>Albuliformes</taxon>
        <taxon>Albulidae</taxon>
        <taxon>Albula</taxon>
    </lineage>
</organism>
<dbReference type="GO" id="GO:0000422">
    <property type="term" value="P:autophagy of mitochondrion"/>
    <property type="evidence" value="ECO:0007669"/>
    <property type="project" value="TreeGrafter"/>
</dbReference>
<keyword evidence="7" id="KW-0677">Repeat</keyword>
<dbReference type="InterPro" id="IPR036181">
    <property type="entry name" value="MIT_dom_sf"/>
</dbReference>
<dbReference type="InterPro" id="IPR045269">
    <property type="entry name" value="Atg1-like"/>
</dbReference>
<feature type="compositionally biased region" description="Low complexity" evidence="16">
    <location>
        <begin position="617"/>
        <end position="634"/>
    </location>
</feature>
<dbReference type="GO" id="GO:0061709">
    <property type="term" value="P:reticulophagy"/>
    <property type="evidence" value="ECO:0007669"/>
    <property type="project" value="TreeGrafter"/>
</dbReference>
<dbReference type="GO" id="GO:0005776">
    <property type="term" value="C:autophagosome"/>
    <property type="evidence" value="ECO:0007669"/>
    <property type="project" value="TreeGrafter"/>
</dbReference>
<dbReference type="GO" id="GO:0034727">
    <property type="term" value="P:piecemeal microautophagy of the nucleus"/>
    <property type="evidence" value="ECO:0007669"/>
    <property type="project" value="TreeGrafter"/>
</dbReference>
<keyword evidence="8 15" id="KW-0547">Nucleotide-binding</keyword>
<feature type="region of interest" description="Disordered" evidence="16">
    <location>
        <begin position="482"/>
        <end position="513"/>
    </location>
</feature>
<evidence type="ECO:0000256" key="12">
    <source>
        <dbReference type="ARBA" id="ARBA00032242"/>
    </source>
</evidence>
<evidence type="ECO:0000256" key="1">
    <source>
        <dbReference type="ARBA" id="ARBA00004496"/>
    </source>
</evidence>
<dbReference type="CDD" id="cd02684">
    <property type="entry name" value="MIT_2"/>
    <property type="match status" value="1"/>
</dbReference>
<dbReference type="InterPro" id="IPR007330">
    <property type="entry name" value="MIT_dom"/>
</dbReference>
<dbReference type="GO" id="GO:0034045">
    <property type="term" value="C:phagophore assembly site membrane"/>
    <property type="evidence" value="ECO:0007669"/>
    <property type="project" value="TreeGrafter"/>
</dbReference>
<dbReference type="GO" id="GO:0000045">
    <property type="term" value="P:autophagosome assembly"/>
    <property type="evidence" value="ECO:0007669"/>
    <property type="project" value="TreeGrafter"/>
</dbReference>
<dbReference type="GO" id="GO:0004674">
    <property type="term" value="F:protein serine/threonine kinase activity"/>
    <property type="evidence" value="ECO:0007669"/>
    <property type="project" value="UniProtKB-KW"/>
</dbReference>
<keyword evidence="6" id="KW-0808">Transferase</keyword>
<feature type="binding site" evidence="15">
    <location>
        <position position="43"/>
    </location>
    <ligand>
        <name>ATP</name>
        <dbReference type="ChEBI" id="CHEBI:30616"/>
    </ligand>
</feature>
<keyword evidence="11" id="KW-0072">Autophagy</keyword>
<evidence type="ECO:0000256" key="4">
    <source>
        <dbReference type="ARBA" id="ARBA00022490"/>
    </source>
</evidence>
<comment type="caution">
    <text evidence="18">The sequence shown here is derived from an EMBL/GenBank/DDBJ whole genome shotgun (WGS) entry which is preliminary data.</text>
</comment>
<dbReference type="Pfam" id="PF00069">
    <property type="entry name" value="Pkinase"/>
    <property type="match status" value="1"/>
</dbReference>
<dbReference type="Proteomes" id="UP000824540">
    <property type="component" value="Unassembled WGS sequence"/>
</dbReference>
<dbReference type="InterPro" id="IPR017441">
    <property type="entry name" value="Protein_kinase_ATP_BS"/>
</dbReference>
<evidence type="ECO:0000259" key="17">
    <source>
        <dbReference type="PROSITE" id="PS50011"/>
    </source>
</evidence>
<accession>A0A8T2NFF6</accession>
<dbReference type="Gene3D" id="1.20.58.80">
    <property type="entry name" value="Phosphotransferase system, lactose/cellobiose-type IIA subunit"/>
    <property type="match status" value="2"/>
</dbReference>